<organism evidence="1 2">
    <name type="scientific">Tepidibacter thalassicus DSM 15285</name>
    <dbReference type="NCBI Taxonomy" id="1123350"/>
    <lineage>
        <taxon>Bacteria</taxon>
        <taxon>Bacillati</taxon>
        <taxon>Bacillota</taxon>
        <taxon>Clostridia</taxon>
        <taxon>Peptostreptococcales</taxon>
        <taxon>Peptostreptococcaceae</taxon>
        <taxon>Tepidibacter</taxon>
    </lineage>
</organism>
<dbReference type="InterPro" id="IPR045865">
    <property type="entry name" value="ACT-like_dom_sf"/>
</dbReference>
<name>A0A1M5NZW5_9FIRM</name>
<dbReference type="SUPFAM" id="SSF55021">
    <property type="entry name" value="ACT-like"/>
    <property type="match status" value="1"/>
</dbReference>
<sequence>MDNLSIVGIRIDKRTDSATKVQEILTQNADIILNRFGMHDPTEINTGLITLNLRSEKNRINNMMSQLSELNGVRVNHMEI</sequence>
<reference evidence="2" key="1">
    <citation type="submission" date="2016-11" db="EMBL/GenBank/DDBJ databases">
        <authorList>
            <person name="Varghese N."/>
            <person name="Submissions S."/>
        </authorList>
    </citation>
    <scope>NUCLEOTIDE SEQUENCE [LARGE SCALE GENOMIC DNA]</scope>
    <source>
        <strain evidence="2">DSM 15285</strain>
    </source>
</reference>
<dbReference type="InterPro" id="IPR023860">
    <property type="entry name" value="FeFe-hyd_TM1266"/>
</dbReference>
<proteinExistence type="predicted"/>
<dbReference type="AlphaFoldDB" id="A0A1M5NZW5"/>
<keyword evidence="2" id="KW-1185">Reference proteome</keyword>
<gene>
    <name evidence="1" type="ORF">SAMN02744040_00288</name>
</gene>
<dbReference type="OrthoDB" id="1121298at2"/>
<evidence type="ECO:0000313" key="2">
    <source>
        <dbReference type="Proteomes" id="UP000242520"/>
    </source>
</evidence>
<accession>A0A1M5NZW5</accession>
<dbReference type="InterPro" id="IPR027271">
    <property type="entry name" value="Acetolactate_synth/TF_NikR_C"/>
</dbReference>
<dbReference type="Proteomes" id="UP000242520">
    <property type="component" value="Unassembled WGS sequence"/>
</dbReference>
<dbReference type="STRING" id="1123350.SAMN02744040_00288"/>
<dbReference type="Pfam" id="PF21699">
    <property type="entry name" value="TM1266-like"/>
    <property type="match status" value="1"/>
</dbReference>
<evidence type="ECO:0000313" key="1">
    <source>
        <dbReference type="EMBL" id="SHG94513.1"/>
    </source>
</evidence>
<protein>
    <submittedName>
        <fullName evidence="1">Wilm's tumour protein</fullName>
    </submittedName>
</protein>
<dbReference type="Gene3D" id="3.30.70.1150">
    <property type="entry name" value="ACT-like. Chain A, domain 2"/>
    <property type="match status" value="1"/>
</dbReference>
<dbReference type="RefSeq" id="WP_072723085.1">
    <property type="nucleotide sequence ID" value="NZ_FQXH01000005.1"/>
</dbReference>
<dbReference type="EMBL" id="FQXH01000005">
    <property type="protein sequence ID" value="SHG94513.1"/>
    <property type="molecule type" value="Genomic_DNA"/>
</dbReference>